<name>A0A5J9W0M1_9POAL</name>
<dbReference type="EMBL" id="RWGY01000007">
    <property type="protein sequence ID" value="TVU41466.1"/>
    <property type="molecule type" value="Genomic_DNA"/>
</dbReference>
<dbReference type="Gramene" id="TVU41466">
    <property type="protein sequence ID" value="TVU41466"/>
    <property type="gene ID" value="EJB05_14985"/>
</dbReference>
<evidence type="ECO:0000256" key="1">
    <source>
        <dbReference type="SAM" id="MobiDB-lite"/>
    </source>
</evidence>
<feature type="non-terminal residue" evidence="2">
    <location>
        <position position="1"/>
    </location>
</feature>
<evidence type="ECO:0000313" key="3">
    <source>
        <dbReference type="Proteomes" id="UP000324897"/>
    </source>
</evidence>
<protein>
    <submittedName>
        <fullName evidence="2">Uncharacterized protein</fullName>
    </submittedName>
</protein>
<feature type="region of interest" description="Disordered" evidence="1">
    <location>
        <begin position="99"/>
        <end position="121"/>
    </location>
</feature>
<reference evidence="2 3" key="1">
    <citation type="journal article" date="2019" name="Sci. Rep.">
        <title>A high-quality genome of Eragrostis curvula grass provides insights into Poaceae evolution and supports new strategies to enhance forage quality.</title>
        <authorList>
            <person name="Carballo J."/>
            <person name="Santos B.A.C.M."/>
            <person name="Zappacosta D."/>
            <person name="Garbus I."/>
            <person name="Selva J.P."/>
            <person name="Gallo C.A."/>
            <person name="Diaz A."/>
            <person name="Albertini E."/>
            <person name="Caccamo M."/>
            <person name="Echenique V."/>
        </authorList>
    </citation>
    <scope>NUCLEOTIDE SEQUENCE [LARGE SCALE GENOMIC DNA]</scope>
    <source>
        <strain evidence="3">cv. Victoria</strain>
        <tissue evidence="2">Leaf</tissue>
    </source>
</reference>
<proteinExistence type="predicted"/>
<organism evidence="2 3">
    <name type="scientific">Eragrostis curvula</name>
    <name type="common">weeping love grass</name>
    <dbReference type="NCBI Taxonomy" id="38414"/>
    <lineage>
        <taxon>Eukaryota</taxon>
        <taxon>Viridiplantae</taxon>
        <taxon>Streptophyta</taxon>
        <taxon>Embryophyta</taxon>
        <taxon>Tracheophyta</taxon>
        <taxon>Spermatophyta</taxon>
        <taxon>Magnoliopsida</taxon>
        <taxon>Liliopsida</taxon>
        <taxon>Poales</taxon>
        <taxon>Poaceae</taxon>
        <taxon>PACMAD clade</taxon>
        <taxon>Chloridoideae</taxon>
        <taxon>Eragrostideae</taxon>
        <taxon>Eragrostidinae</taxon>
        <taxon>Eragrostis</taxon>
    </lineage>
</organism>
<comment type="caution">
    <text evidence="2">The sequence shown here is derived from an EMBL/GenBank/DDBJ whole genome shotgun (WGS) entry which is preliminary data.</text>
</comment>
<accession>A0A5J9W0M1</accession>
<sequence length="158" mass="16887">MAHTQQLAVAAAILTGNPNMLAMMQQDAAAAAAAELSMGEHGLHGHHPDLHQQTRQHAAAYAHAMPGATNMTFHPGGSTDAEAFLVQPQKVNALALQTDSSLPPSLADSPRQQPIDGGDHDDKLSDLTAYFGIPGPKPPRIELIIHVMVYYHLLIHML</sequence>
<gene>
    <name evidence="2" type="ORF">EJB05_14985</name>
</gene>
<dbReference type="Proteomes" id="UP000324897">
    <property type="component" value="Chromosome 4"/>
</dbReference>
<feature type="compositionally biased region" description="Low complexity" evidence="1">
    <location>
        <begin position="99"/>
        <end position="110"/>
    </location>
</feature>
<evidence type="ECO:0000313" key="2">
    <source>
        <dbReference type="EMBL" id="TVU41466.1"/>
    </source>
</evidence>
<dbReference type="AlphaFoldDB" id="A0A5J9W0M1"/>
<keyword evidence="3" id="KW-1185">Reference proteome</keyword>